<dbReference type="EMBL" id="ML211055">
    <property type="protein sequence ID" value="TFK90109.1"/>
    <property type="molecule type" value="Genomic_DNA"/>
</dbReference>
<organism evidence="2 3">
    <name type="scientific">Polyporus arcularius HHB13444</name>
    <dbReference type="NCBI Taxonomy" id="1314778"/>
    <lineage>
        <taxon>Eukaryota</taxon>
        <taxon>Fungi</taxon>
        <taxon>Dikarya</taxon>
        <taxon>Basidiomycota</taxon>
        <taxon>Agaricomycotina</taxon>
        <taxon>Agaricomycetes</taxon>
        <taxon>Polyporales</taxon>
        <taxon>Polyporaceae</taxon>
        <taxon>Polyporus</taxon>
    </lineage>
</organism>
<keyword evidence="3" id="KW-1185">Reference proteome</keyword>
<evidence type="ECO:0000256" key="1">
    <source>
        <dbReference type="SAM" id="MobiDB-lite"/>
    </source>
</evidence>
<evidence type="ECO:0000313" key="2">
    <source>
        <dbReference type="EMBL" id="TFK90109.1"/>
    </source>
</evidence>
<dbReference type="Proteomes" id="UP000308197">
    <property type="component" value="Unassembled WGS sequence"/>
</dbReference>
<proteinExistence type="predicted"/>
<feature type="region of interest" description="Disordered" evidence="1">
    <location>
        <begin position="138"/>
        <end position="204"/>
    </location>
</feature>
<protein>
    <submittedName>
        <fullName evidence="2">Uncharacterized protein</fullName>
    </submittedName>
</protein>
<dbReference type="AlphaFoldDB" id="A0A5C3PMD9"/>
<sequence>MASTSRPLVPACDAVDFSGMFIEGLPESSAAGAIPARYRRKLDKWEEETHKVPMERLRRKRQDHSGWSKRSIFPDCPPESLDDFPLLMMVDRAYTHALWAVEDLAGLSVRKMSEEDMGLALDELHEIEAQLKEALSLREEQRRRAATPKKAAEKENVAPKAKRTRRKAVKGRSSRPPALGKKAAKRVATRAERGVRTKPGAKRK</sequence>
<reference evidence="2 3" key="1">
    <citation type="journal article" date="2019" name="Nat. Ecol. Evol.">
        <title>Megaphylogeny resolves global patterns of mushroom evolution.</title>
        <authorList>
            <person name="Varga T."/>
            <person name="Krizsan K."/>
            <person name="Foldi C."/>
            <person name="Dima B."/>
            <person name="Sanchez-Garcia M."/>
            <person name="Sanchez-Ramirez S."/>
            <person name="Szollosi G.J."/>
            <person name="Szarkandi J.G."/>
            <person name="Papp V."/>
            <person name="Albert L."/>
            <person name="Andreopoulos W."/>
            <person name="Angelini C."/>
            <person name="Antonin V."/>
            <person name="Barry K.W."/>
            <person name="Bougher N.L."/>
            <person name="Buchanan P."/>
            <person name="Buyck B."/>
            <person name="Bense V."/>
            <person name="Catcheside P."/>
            <person name="Chovatia M."/>
            <person name="Cooper J."/>
            <person name="Damon W."/>
            <person name="Desjardin D."/>
            <person name="Finy P."/>
            <person name="Geml J."/>
            <person name="Haridas S."/>
            <person name="Hughes K."/>
            <person name="Justo A."/>
            <person name="Karasinski D."/>
            <person name="Kautmanova I."/>
            <person name="Kiss B."/>
            <person name="Kocsube S."/>
            <person name="Kotiranta H."/>
            <person name="LaButti K.M."/>
            <person name="Lechner B.E."/>
            <person name="Liimatainen K."/>
            <person name="Lipzen A."/>
            <person name="Lukacs Z."/>
            <person name="Mihaltcheva S."/>
            <person name="Morgado L.N."/>
            <person name="Niskanen T."/>
            <person name="Noordeloos M.E."/>
            <person name="Ohm R.A."/>
            <person name="Ortiz-Santana B."/>
            <person name="Ovrebo C."/>
            <person name="Racz N."/>
            <person name="Riley R."/>
            <person name="Savchenko A."/>
            <person name="Shiryaev A."/>
            <person name="Soop K."/>
            <person name="Spirin V."/>
            <person name="Szebenyi C."/>
            <person name="Tomsovsky M."/>
            <person name="Tulloss R.E."/>
            <person name="Uehling J."/>
            <person name="Grigoriev I.V."/>
            <person name="Vagvolgyi C."/>
            <person name="Papp T."/>
            <person name="Martin F.M."/>
            <person name="Miettinen O."/>
            <person name="Hibbett D.S."/>
            <person name="Nagy L.G."/>
        </authorList>
    </citation>
    <scope>NUCLEOTIDE SEQUENCE [LARGE SCALE GENOMIC DNA]</scope>
    <source>
        <strain evidence="2 3">HHB13444</strain>
    </source>
</reference>
<name>A0A5C3PMD9_9APHY</name>
<feature type="compositionally biased region" description="Basic residues" evidence="1">
    <location>
        <begin position="160"/>
        <end position="173"/>
    </location>
</feature>
<gene>
    <name evidence="2" type="ORF">K466DRAFT_661061</name>
</gene>
<accession>A0A5C3PMD9</accession>
<evidence type="ECO:0000313" key="3">
    <source>
        <dbReference type="Proteomes" id="UP000308197"/>
    </source>
</evidence>
<dbReference type="InParanoid" id="A0A5C3PMD9"/>